<dbReference type="Gene3D" id="3.30.70.270">
    <property type="match status" value="1"/>
</dbReference>
<keyword evidence="6" id="KW-0695">RNA-directed DNA polymerase</keyword>
<evidence type="ECO:0000256" key="6">
    <source>
        <dbReference type="ARBA" id="ARBA00022918"/>
    </source>
</evidence>
<dbReference type="InterPro" id="IPR043128">
    <property type="entry name" value="Rev_trsase/Diguanyl_cyclase"/>
</dbReference>
<keyword evidence="2" id="KW-0548">Nucleotidyltransferase</keyword>
<protein>
    <recommendedName>
        <fullName evidence="7">Reverse transcriptase RNase H-like domain-containing protein</fullName>
    </recommendedName>
</protein>
<sequence>MSSDHYSNIHVLDMMRGMSFLPGFGLGRRQHGSSEFDKVRARLSSIPLDYPIHPYSFCLVNYFVRGSEIQPCVEEIGVEDTTVDELQHMLHQMVMKPLEWQLLVVIEPTNMINGVVHHDENRDEMNMLGISQFLNVVQRKPFLPLELFEVSIIEIAEGDQTVPIPELLTFVIPTIHIYQGTVGPIEGASDFVDPPLSFDILLGFVTSYDYVSDDSVMDLSIFYSASSTILPHARPVKQKLRRLHPRWSLQVRVCVDFRDLNKANPKDDFPLPYIDLLVDSIANHSMLSFMDGFYGYNQILMAPKGMEKTAFITEWEVDLDKIIAILDMPMPKIEKKVKRFLAFLSPKQSEIEESSLESISKSKIQGVWDSAHSTRTGIIAHSTRGRDRSYIDHRCNLGACSQRRILCTVFQSNSEDFSSEDERIGSSSLGVKKAGIKEYLIFSPVLVPPISGCPLILYLSILDIALGCMLAQLADSRNELAIYYLSKRLLEYEMRYIMVECLYLALVWAIWRLRHYMTEYSVHLISRLDPLRYLFDKLALPDRLMRWLVLLIEFDIQYVGACTLMEQLTIRVDIPTNVIVRPLLIETRSVPANCHLIDEIEVHDDLPWFHDIHRFLKSGTYPKVATTKDKRALRQLATRFVIHGETLYRRSVDGMLLLYLDQASTNQVMKEVYARVCGLHMGGHMLTLWGTDIIGKISPNLQMAMSSS</sequence>
<evidence type="ECO:0000256" key="4">
    <source>
        <dbReference type="ARBA" id="ARBA00022759"/>
    </source>
</evidence>
<evidence type="ECO:0000313" key="9">
    <source>
        <dbReference type="Proteomes" id="UP000288805"/>
    </source>
</evidence>
<dbReference type="InterPro" id="IPR041373">
    <property type="entry name" value="RT_RNaseH"/>
</dbReference>
<keyword evidence="4" id="KW-0255">Endonuclease</keyword>
<reference evidence="8 9" key="1">
    <citation type="journal article" date="2018" name="PLoS Genet.">
        <title>Population sequencing reveals clonal diversity and ancestral inbreeding in the grapevine cultivar Chardonnay.</title>
        <authorList>
            <person name="Roach M.J."/>
            <person name="Johnson D.L."/>
            <person name="Bohlmann J."/>
            <person name="van Vuuren H.J."/>
            <person name="Jones S.J."/>
            <person name="Pretorius I.S."/>
            <person name="Schmidt S.A."/>
            <person name="Borneman A.R."/>
        </authorList>
    </citation>
    <scope>NUCLEOTIDE SEQUENCE [LARGE SCALE GENOMIC DNA]</scope>
    <source>
        <strain evidence="9">cv. Chardonnay</strain>
        <tissue evidence="8">Leaf</tissue>
    </source>
</reference>
<evidence type="ECO:0000259" key="7">
    <source>
        <dbReference type="Pfam" id="PF17917"/>
    </source>
</evidence>
<evidence type="ECO:0000256" key="1">
    <source>
        <dbReference type="ARBA" id="ARBA00022679"/>
    </source>
</evidence>
<evidence type="ECO:0000256" key="5">
    <source>
        <dbReference type="ARBA" id="ARBA00022801"/>
    </source>
</evidence>
<accession>A0A438I510</accession>
<dbReference type="AlphaFoldDB" id="A0A438I510"/>
<proteinExistence type="predicted"/>
<evidence type="ECO:0000256" key="2">
    <source>
        <dbReference type="ARBA" id="ARBA00022695"/>
    </source>
</evidence>
<dbReference type="GO" id="GO:0003964">
    <property type="term" value="F:RNA-directed DNA polymerase activity"/>
    <property type="evidence" value="ECO:0007669"/>
    <property type="project" value="UniProtKB-KW"/>
</dbReference>
<feature type="domain" description="Reverse transcriptase RNase H-like" evidence="7">
    <location>
        <begin position="454"/>
        <end position="554"/>
    </location>
</feature>
<dbReference type="InterPro" id="IPR043502">
    <property type="entry name" value="DNA/RNA_pol_sf"/>
</dbReference>
<keyword evidence="1" id="KW-0808">Transferase</keyword>
<dbReference type="GO" id="GO:0004519">
    <property type="term" value="F:endonuclease activity"/>
    <property type="evidence" value="ECO:0007669"/>
    <property type="project" value="UniProtKB-KW"/>
</dbReference>
<organism evidence="8 9">
    <name type="scientific">Vitis vinifera</name>
    <name type="common">Grape</name>
    <dbReference type="NCBI Taxonomy" id="29760"/>
    <lineage>
        <taxon>Eukaryota</taxon>
        <taxon>Viridiplantae</taxon>
        <taxon>Streptophyta</taxon>
        <taxon>Embryophyta</taxon>
        <taxon>Tracheophyta</taxon>
        <taxon>Spermatophyta</taxon>
        <taxon>Magnoliopsida</taxon>
        <taxon>eudicotyledons</taxon>
        <taxon>Gunneridae</taxon>
        <taxon>Pentapetalae</taxon>
        <taxon>rosids</taxon>
        <taxon>Vitales</taxon>
        <taxon>Vitaceae</taxon>
        <taxon>Viteae</taxon>
        <taxon>Vitis</taxon>
    </lineage>
</organism>
<keyword evidence="5" id="KW-0378">Hydrolase</keyword>
<dbReference type="Pfam" id="PF17917">
    <property type="entry name" value="RT_RNaseH"/>
    <property type="match status" value="1"/>
</dbReference>
<dbReference type="PANTHER" id="PTHR48475">
    <property type="entry name" value="RIBONUCLEASE H"/>
    <property type="match status" value="1"/>
</dbReference>
<dbReference type="SUPFAM" id="SSF56672">
    <property type="entry name" value="DNA/RNA polymerases"/>
    <property type="match status" value="2"/>
</dbReference>
<keyword evidence="3" id="KW-0540">Nuclease</keyword>
<comment type="caution">
    <text evidence="8">The sequence shown here is derived from an EMBL/GenBank/DDBJ whole genome shotgun (WGS) entry which is preliminary data.</text>
</comment>
<gene>
    <name evidence="8" type="ORF">CK203_045891</name>
</gene>
<name>A0A438I510_VITVI</name>
<dbReference type="PANTHER" id="PTHR48475:SF1">
    <property type="entry name" value="RNASE H TYPE-1 DOMAIN-CONTAINING PROTEIN"/>
    <property type="match status" value="1"/>
</dbReference>
<dbReference type="Proteomes" id="UP000288805">
    <property type="component" value="Unassembled WGS sequence"/>
</dbReference>
<evidence type="ECO:0000313" key="8">
    <source>
        <dbReference type="EMBL" id="RVW91800.1"/>
    </source>
</evidence>
<evidence type="ECO:0000256" key="3">
    <source>
        <dbReference type="ARBA" id="ARBA00022722"/>
    </source>
</evidence>
<dbReference type="GO" id="GO:0016787">
    <property type="term" value="F:hydrolase activity"/>
    <property type="evidence" value="ECO:0007669"/>
    <property type="project" value="UniProtKB-KW"/>
</dbReference>
<dbReference type="EMBL" id="QGNW01000142">
    <property type="protein sequence ID" value="RVW91800.1"/>
    <property type="molecule type" value="Genomic_DNA"/>
</dbReference>